<name>A0A0B7AI38_9EUPU</name>
<feature type="region of interest" description="Disordered" evidence="1">
    <location>
        <begin position="1"/>
        <end position="20"/>
    </location>
</feature>
<dbReference type="EMBL" id="HACG01033573">
    <property type="protein sequence ID" value="CEK80438.1"/>
    <property type="molecule type" value="Transcribed_RNA"/>
</dbReference>
<feature type="compositionally biased region" description="Polar residues" evidence="1">
    <location>
        <begin position="93"/>
        <end position="111"/>
    </location>
</feature>
<feature type="non-terminal residue" evidence="2">
    <location>
        <position position="1"/>
    </location>
</feature>
<evidence type="ECO:0000313" key="2">
    <source>
        <dbReference type="EMBL" id="CEK80438.1"/>
    </source>
</evidence>
<feature type="compositionally biased region" description="Basic and acidic residues" evidence="1">
    <location>
        <begin position="302"/>
        <end position="336"/>
    </location>
</feature>
<feature type="non-terminal residue" evidence="2">
    <location>
        <position position="353"/>
    </location>
</feature>
<sequence>EKEVIAVKKEASKETNDENLEDVSDEEMINLSKREDLEDVVILREDSSQWVAAHIDLTNEESNNSGNINERAKDLTKENTQHLISRTRKMHDSNVTTASSDTGSKNVNPKLTMTDGGLEISMEVIDVIEGERESEKVIYARRWRQSPFRSKERSFGDTGNFKITPYAQMPWRENQWSHDKQYPAKEGVSRTPRYFYPGTSREGSPYRAPAREQTAQRRDNYYSKYRRNRSPSPKRDLDTHGHSSSHASDHQIGVGDRRYQRWQHNTYEDSKRTESYSRPATESGSRPAHWQSRSTTYHSAHTRHEDQHGSVKPVDRHSHSDSRGPHYSDRRRDYRQSRSQSYSDMSISSEDLL</sequence>
<evidence type="ECO:0000256" key="1">
    <source>
        <dbReference type="SAM" id="MobiDB-lite"/>
    </source>
</evidence>
<feature type="compositionally biased region" description="Basic and acidic residues" evidence="1">
    <location>
        <begin position="1"/>
        <end position="16"/>
    </location>
</feature>
<dbReference type="AlphaFoldDB" id="A0A0B7AI38"/>
<reference evidence="2" key="1">
    <citation type="submission" date="2014-12" db="EMBL/GenBank/DDBJ databases">
        <title>Insight into the proteome of Arion vulgaris.</title>
        <authorList>
            <person name="Aradska J."/>
            <person name="Bulat T."/>
            <person name="Smidak R."/>
            <person name="Sarate P."/>
            <person name="Gangsoo J."/>
            <person name="Sialana F."/>
            <person name="Bilban M."/>
            <person name="Lubec G."/>
        </authorList>
    </citation>
    <scope>NUCLEOTIDE SEQUENCE</scope>
    <source>
        <tissue evidence="2">Skin</tissue>
    </source>
</reference>
<feature type="compositionally biased region" description="Low complexity" evidence="1">
    <location>
        <begin position="337"/>
        <end position="353"/>
    </location>
</feature>
<organism evidence="2">
    <name type="scientific">Arion vulgaris</name>
    <dbReference type="NCBI Taxonomy" id="1028688"/>
    <lineage>
        <taxon>Eukaryota</taxon>
        <taxon>Metazoa</taxon>
        <taxon>Spiralia</taxon>
        <taxon>Lophotrochozoa</taxon>
        <taxon>Mollusca</taxon>
        <taxon>Gastropoda</taxon>
        <taxon>Heterobranchia</taxon>
        <taxon>Euthyneura</taxon>
        <taxon>Panpulmonata</taxon>
        <taxon>Eupulmonata</taxon>
        <taxon>Stylommatophora</taxon>
        <taxon>Helicina</taxon>
        <taxon>Arionoidea</taxon>
        <taxon>Arionidae</taxon>
        <taxon>Arion</taxon>
    </lineage>
</organism>
<feature type="region of interest" description="Disordered" evidence="1">
    <location>
        <begin position="90"/>
        <end position="113"/>
    </location>
</feature>
<proteinExistence type="predicted"/>
<feature type="compositionally biased region" description="Basic and acidic residues" evidence="1">
    <location>
        <begin position="266"/>
        <end position="275"/>
    </location>
</feature>
<accession>A0A0B7AI38</accession>
<protein>
    <submittedName>
        <fullName evidence="2">Uncharacterized protein</fullName>
    </submittedName>
</protein>
<gene>
    <name evidence="2" type="primary">ORF120945</name>
</gene>
<feature type="region of interest" description="Disordered" evidence="1">
    <location>
        <begin position="172"/>
        <end position="353"/>
    </location>
</feature>